<proteinExistence type="predicted"/>
<evidence type="ECO:0000313" key="2">
    <source>
        <dbReference type="EMBL" id="WAR24984.1"/>
    </source>
</evidence>
<name>A0ABY7FUZ5_MYAAR</name>
<gene>
    <name evidence="2" type="ORF">MAR_010688</name>
</gene>
<sequence>MAEDCGGLVAGLSVFFYLLGVATATLVLVLLPSIHRRLISLFDRCCRRNTPSTAVDNGAIKPQGNNYAEIDPNLTRTWMRSPEHNKKVVVDLRPLNNPGSAEEARYSYAREPKAYENVAMKQEALKRFSCHTYCIVEPGGSKRLPVRLIDTLKPEAVSSDPQHVYFVLEPGSNKVTPVNVSEDRGTLQTSPDHIYFVLEPGHVQETEEAEPYAVNDLNEDHAYFILEKQGN</sequence>
<organism evidence="2 3">
    <name type="scientific">Mya arenaria</name>
    <name type="common">Soft-shell clam</name>
    <dbReference type="NCBI Taxonomy" id="6604"/>
    <lineage>
        <taxon>Eukaryota</taxon>
        <taxon>Metazoa</taxon>
        <taxon>Spiralia</taxon>
        <taxon>Lophotrochozoa</taxon>
        <taxon>Mollusca</taxon>
        <taxon>Bivalvia</taxon>
        <taxon>Autobranchia</taxon>
        <taxon>Heteroconchia</taxon>
        <taxon>Euheterodonta</taxon>
        <taxon>Imparidentia</taxon>
        <taxon>Neoheterodontei</taxon>
        <taxon>Myida</taxon>
        <taxon>Myoidea</taxon>
        <taxon>Myidae</taxon>
        <taxon>Mya</taxon>
    </lineage>
</organism>
<dbReference type="EMBL" id="CP111025">
    <property type="protein sequence ID" value="WAR24984.1"/>
    <property type="molecule type" value="Genomic_DNA"/>
</dbReference>
<keyword evidence="1" id="KW-1133">Transmembrane helix</keyword>
<dbReference type="Proteomes" id="UP001164746">
    <property type="component" value="Chromosome 14"/>
</dbReference>
<protein>
    <submittedName>
        <fullName evidence="2">Uncharacterized protein</fullName>
    </submittedName>
</protein>
<evidence type="ECO:0000313" key="3">
    <source>
        <dbReference type="Proteomes" id="UP001164746"/>
    </source>
</evidence>
<keyword evidence="3" id="KW-1185">Reference proteome</keyword>
<evidence type="ECO:0000256" key="1">
    <source>
        <dbReference type="SAM" id="Phobius"/>
    </source>
</evidence>
<accession>A0ABY7FUZ5</accession>
<feature type="transmembrane region" description="Helical" evidence="1">
    <location>
        <begin position="6"/>
        <end position="31"/>
    </location>
</feature>
<reference evidence="2" key="1">
    <citation type="submission" date="2022-11" db="EMBL/GenBank/DDBJ databases">
        <title>Centuries of genome instability and evolution in soft-shell clam transmissible cancer (bioRxiv).</title>
        <authorList>
            <person name="Hart S.F.M."/>
            <person name="Yonemitsu M.A."/>
            <person name="Giersch R.M."/>
            <person name="Beal B.F."/>
            <person name="Arriagada G."/>
            <person name="Davis B.W."/>
            <person name="Ostrander E.A."/>
            <person name="Goff S.P."/>
            <person name="Metzger M.J."/>
        </authorList>
    </citation>
    <scope>NUCLEOTIDE SEQUENCE</scope>
    <source>
        <strain evidence="2">MELC-2E11</strain>
        <tissue evidence="2">Siphon/mantle</tissue>
    </source>
</reference>
<keyword evidence="1" id="KW-0812">Transmembrane</keyword>
<keyword evidence="1" id="KW-0472">Membrane</keyword>